<evidence type="ECO:0000256" key="10">
    <source>
        <dbReference type="ARBA" id="ARBA00047475"/>
    </source>
</evidence>
<comment type="similarity">
    <text evidence="2">Belongs to the UDP-glycosyltransferase family.</text>
</comment>
<dbReference type="Pfam" id="PF00201">
    <property type="entry name" value="UDPGT"/>
    <property type="match status" value="1"/>
</dbReference>
<dbReference type="EC" id="2.4.1.17" evidence="3"/>
<dbReference type="InterPro" id="IPR050271">
    <property type="entry name" value="UDP-glycosyltransferase"/>
</dbReference>
<dbReference type="FunFam" id="3.40.50.2000:FF:000021">
    <property type="entry name" value="UDP-glucuronosyltransferase"/>
    <property type="match status" value="1"/>
</dbReference>
<dbReference type="OrthoDB" id="5835829at2759"/>
<protein>
    <recommendedName>
        <fullName evidence="3">glucuronosyltransferase</fullName>
        <ecNumber evidence="3">2.4.1.17</ecNumber>
    </recommendedName>
</protein>
<dbReference type="FunCoup" id="G0N9H7">
    <property type="interactions" value="2"/>
</dbReference>
<keyword evidence="7" id="KW-0732">Signal</keyword>
<dbReference type="HOGENOM" id="CLU_012949_0_3_1"/>
<dbReference type="AlphaFoldDB" id="G0N9H7"/>
<dbReference type="InParanoid" id="G0N9H7"/>
<dbReference type="Proteomes" id="UP000008068">
    <property type="component" value="Unassembled WGS sequence"/>
</dbReference>
<dbReference type="PANTHER" id="PTHR48043:SF41">
    <property type="entry name" value="GLUCURONOSYLTRANSFERASE"/>
    <property type="match status" value="1"/>
</dbReference>
<reference evidence="13" key="1">
    <citation type="submission" date="2011-07" db="EMBL/GenBank/DDBJ databases">
        <authorList>
            <consortium name="Caenorhabditis brenneri Sequencing and Analysis Consortium"/>
            <person name="Wilson R.K."/>
        </authorList>
    </citation>
    <scope>NUCLEOTIDE SEQUENCE [LARGE SCALE GENOMIC DNA]</scope>
    <source>
        <strain evidence="13">PB2801</strain>
    </source>
</reference>
<evidence type="ECO:0000256" key="11">
    <source>
        <dbReference type="SAM" id="Phobius"/>
    </source>
</evidence>
<dbReference type="GO" id="GO:0016020">
    <property type="term" value="C:membrane"/>
    <property type="evidence" value="ECO:0007669"/>
    <property type="project" value="UniProtKB-SubCell"/>
</dbReference>
<dbReference type="STRING" id="135651.G0N9H7"/>
<keyword evidence="6 11" id="KW-0812">Transmembrane</keyword>
<comment type="subcellular location">
    <subcellularLocation>
        <location evidence="1">Membrane</location>
        <topology evidence="1">Single-pass membrane protein</topology>
    </subcellularLocation>
</comment>
<comment type="catalytic activity">
    <reaction evidence="10">
        <text>glucuronate acceptor + UDP-alpha-D-glucuronate = acceptor beta-D-glucuronoside + UDP + H(+)</text>
        <dbReference type="Rhea" id="RHEA:21032"/>
        <dbReference type="ChEBI" id="CHEBI:15378"/>
        <dbReference type="ChEBI" id="CHEBI:58052"/>
        <dbReference type="ChEBI" id="CHEBI:58223"/>
        <dbReference type="ChEBI" id="CHEBI:132367"/>
        <dbReference type="ChEBI" id="CHEBI:132368"/>
        <dbReference type="EC" id="2.4.1.17"/>
    </reaction>
</comment>
<keyword evidence="4" id="KW-0328">Glycosyltransferase</keyword>
<evidence type="ECO:0000256" key="7">
    <source>
        <dbReference type="ARBA" id="ARBA00022729"/>
    </source>
</evidence>
<dbReference type="EMBL" id="GL379852">
    <property type="protein sequence ID" value="EGT55687.1"/>
    <property type="molecule type" value="Genomic_DNA"/>
</dbReference>
<dbReference type="OMA" id="HRLEWLP"/>
<evidence type="ECO:0000313" key="13">
    <source>
        <dbReference type="Proteomes" id="UP000008068"/>
    </source>
</evidence>
<evidence type="ECO:0000313" key="12">
    <source>
        <dbReference type="EMBL" id="EGT55687.1"/>
    </source>
</evidence>
<sequence length="400" mass="46091">MFEKTATPLGEFEIFHESGYQLCKIAIEDNELLDFLKTGKYDIGLSSDYDPCGNMLMTAAGIPSIGTPFYPEHDGSFFHKAFNLLRLSYYHYVIAADMESKYNKLIHKRFGEEFPDVAEIERNLDIVFVNSHDFLEKQRPLSPKIKYIGGMGIREAKTLPEQFEEILSAPAEAYVLFSFGTQVPIVKMPLEIRRNFLEAFKRFPNVTFLWKYDNLELDAYLFDGVKNIHRLEWLPQTELLHDDRVKLFISHMGLNSYLETATAGVPVFSIPLFADQQSNAQNARDREMGILVDRDKLTVPRIEETLRELLENTKYIQNSKAISKMIIERPEKGSDIFINWLEFTARNPGLHKVFRMPGANLSPFYYYCGDVVLAGISILLFLAFYILKRVSVVTKKLKSE</sequence>
<evidence type="ECO:0000256" key="2">
    <source>
        <dbReference type="ARBA" id="ARBA00009995"/>
    </source>
</evidence>
<evidence type="ECO:0000256" key="6">
    <source>
        <dbReference type="ARBA" id="ARBA00022692"/>
    </source>
</evidence>
<dbReference type="PANTHER" id="PTHR48043">
    <property type="entry name" value="EG:EG0003.4 PROTEIN-RELATED"/>
    <property type="match status" value="1"/>
</dbReference>
<feature type="transmembrane region" description="Helical" evidence="11">
    <location>
        <begin position="364"/>
        <end position="387"/>
    </location>
</feature>
<keyword evidence="5" id="KW-0808">Transferase</keyword>
<keyword evidence="8 11" id="KW-1133">Transmembrane helix</keyword>
<evidence type="ECO:0000256" key="5">
    <source>
        <dbReference type="ARBA" id="ARBA00022679"/>
    </source>
</evidence>
<dbReference type="GO" id="GO:0015020">
    <property type="term" value="F:glucuronosyltransferase activity"/>
    <property type="evidence" value="ECO:0007669"/>
    <property type="project" value="UniProtKB-EC"/>
</dbReference>
<organism evidence="13">
    <name type="scientific">Caenorhabditis brenneri</name>
    <name type="common">Nematode worm</name>
    <dbReference type="NCBI Taxonomy" id="135651"/>
    <lineage>
        <taxon>Eukaryota</taxon>
        <taxon>Metazoa</taxon>
        <taxon>Ecdysozoa</taxon>
        <taxon>Nematoda</taxon>
        <taxon>Chromadorea</taxon>
        <taxon>Rhabditida</taxon>
        <taxon>Rhabditina</taxon>
        <taxon>Rhabditomorpha</taxon>
        <taxon>Rhabditoidea</taxon>
        <taxon>Rhabditidae</taxon>
        <taxon>Peloderinae</taxon>
        <taxon>Caenorhabditis</taxon>
    </lineage>
</organism>
<dbReference type="InterPro" id="IPR002213">
    <property type="entry name" value="UDP_glucos_trans"/>
</dbReference>
<accession>G0N9H7</accession>
<evidence type="ECO:0000256" key="3">
    <source>
        <dbReference type="ARBA" id="ARBA00012544"/>
    </source>
</evidence>
<dbReference type="CDD" id="cd03784">
    <property type="entry name" value="GT1_Gtf-like"/>
    <property type="match status" value="1"/>
</dbReference>
<dbReference type="SUPFAM" id="SSF53756">
    <property type="entry name" value="UDP-Glycosyltransferase/glycogen phosphorylase"/>
    <property type="match status" value="1"/>
</dbReference>
<keyword evidence="9 11" id="KW-0472">Membrane</keyword>
<evidence type="ECO:0000256" key="8">
    <source>
        <dbReference type="ARBA" id="ARBA00022989"/>
    </source>
</evidence>
<evidence type="ECO:0000256" key="9">
    <source>
        <dbReference type="ARBA" id="ARBA00023136"/>
    </source>
</evidence>
<proteinExistence type="inferred from homology"/>
<evidence type="ECO:0000256" key="1">
    <source>
        <dbReference type="ARBA" id="ARBA00004167"/>
    </source>
</evidence>
<evidence type="ECO:0000256" key="4">
    <source>
        <dbReference type="ARBA" id="ARBA00022676"/>
    </source>
</evidence>
<name>G0N9H7_CAEBE</name>
<gene>
    <name evidence="12" type="primary">Cbn-ugt-53</name>
    <name evidence="12" type="ORF">CAEBREN_09275</name>
</gene>
<dbReference type="Gene3D" id="3.40.50.2000">
    <property type="entry name" value="Glycogen Phosphorylase B"/>
    <property type="match status" value="1"/>
</dbReference>
<dbReference type="eggNOG" id="KOG1192">
    <property type="taxonomic scope" value="Eukaryota"/>
</dbReference>
<keyword evidence="13" id="KW-1185">Reference proteome</keyword>